<evidence type="ECO:0000313" key="2">
    <source>
        <dbReference type="EMBL" id="KZV29888.1"/>
    </source>
</evidence>
<dbReference type="PANTHER" id="PTHR33167">
    <property type="entry name" value="TRANSCRIPTION FACTOR, PUTATIVE (DUF863)-RELATED"/>
    <property type="match status" value="1"/>
</dbReference>
<dbReference type="PANTHER" id="PTHR33167:SF26">
    <property type="entry name" value="EXPRESSED PROTEIN"/>
    <property type="match status" value="1"/>
</dbReference>
<organism evidence="2 3">
    <name type="scientific">Dorcoceras hygrometricum</name>
    <dbReference type="NCBI Taxonomy" id="472368"/>
    <lineage>
        <taxon>Eukaryota</taxon>
        <taxon>Viridiplantae</taxon>
        <taxon>Streptophyta</taxon>
        <taxon>Embryophyta</taxon>
        <taxon>Tracheophyta</taxon>
        <taxon>Spermatophyta</taxon>
        <taxon>Magnoliopsida</taxon>
        <taxon>eudicotyledons</taxon>
        <taxon>Gunneridae</taxon>
        <taxon>Pentapetalae</taxon>
        <taxon>asterids</taxon>
        <taxon>lamiids</taxon>
        <taxon>Lamiales</taxon>
        <taxon>Gesneriaceae</taxon>
        <taxon>Didymocarpoideae</taxon>
        <taxon>Trichosporeae</taxon>
        <taxon>Loxocarpinae</taxon>
        <taxon>Dorcoceras</taxon>
    </lineage>
</organism>
<protein>
    <submittedName>
        <fullName evidence="2">Uncharacterized protein</fullName>
    </submittedName>
</protein>
<dbReference type="Proteomes" id="UP000250235">
    <property type="component" value="Unassembled WGS sequence"/>
</dbReference>
<proteinExistence type="predicted"/>
<gene>
    <name evidence="2" type="ORF">F511_17312</name>
</gene>
<evidence type="ECO:0000313" key="3">
    <source>
        <dbReference type="Proteomes" id="UP000250235"/>
    </source>
</evidence>
<sequence>MESRFLNPYHKECMKMAMLKHEETFRDQVNELHRLYRIQKILMNEIAKNRNRPWKCLDPEDRAVEFKFPEPAGEKCRVLEVEDEQNDLELTLGPKSYNQKKIKAAEKIVASDLGPSFSSSKRTRNSTREELLSQQKWAGPEMSNLSNQERLDNPRWHFKVLSLNMA</sequence>
<accession>A0A2Z7B7G5</accession>
<dbReference type="OrthoDB" id="666348at2759"/>
<name>A0A2Z7B7G5_9LAMI</name>
<evidence type="ECO:0000256" key="1">
    <source>
        <dbReference type="SAM" id="MobiDB-lite"/>
    </source>
</evidence>
<dbReference type="EMBL" id="KV008815">
    <property type="protein sequence ID" value="KZV29888.1"/>
    <property type="molecule type" value="Genomic_DNA"/>
</dbReference>
<feature type="region of interest" description="Disordered" evidence="1">
    <location>
        <begin position="114"/>
        <end position="148"/>
    </location>
</feature>
<reference evidence="2 3" key="1">
    <citation type="journal article" date="2015" name="Proc. Natl. Acad. Sci. U.S.A.">
        <title>The resurrection genome of Boea hygrometrica: A blueprint for survival of dehydration.</title>
        <authorList>
            <person name="Xiao L."/>
            <person name="Yang G."/>
            <person name="Zhang L."/>
            <person name="Yang X."/>
            <person name="Zhao S."/>
            <person name="Ji Z."/>
            <person name="Zhou Q."/>
            <person name="Hu M."/>
            <person name="Wang Y."/>
            <person name="Chen M."/>
            <person name="Xu Y."/>
            <person name="Jin H."/>
            <person name="Xiao X."/>
            <person name="Hu G."/>
            <person name="Bao F."/>
            <person name="Hu Y."/>
            <person name="Wan P."/>
            <person name="Li L."/>
            <person name="Deng X."/>
            <person name="Kuang T."/>
            <person name="Xiang C."/>
            <person name="Zhu J.K."/>
            <person name="Oliver M.J."/>
            <person name="He Y."/>
        </authorList>
    </citation>
    <scope>NUCLEOTIDE SEQUENCE [LARGE SCALE GENOMIC DNA]</scope>
    <source>
        <strain evidence="3">cv. XS01</strain>
    </source>
</reference>
<dbReference type="AlphaFoldDB" id="A0A2Z7B7G5"/>
<keyword evidence="3" id="KW-1185">Reference proteome</keyword>